<evidence type="ECO:0000256" key="3">
    <source>
        <dbReference type="ARBA" id="ARBA00022692"/>
    </source>
</evidence>
<feature type="transmembrane region" description="Helical" evidence="8">
    <location>
        <begin position="151"/>
        <end position="170"/>
    </location>
</feature>
<dbReference type="RefSeq" id="WP_345377250.1">
    <property type="nucleotide sequence ID" value="NZ_BAABLM010000011.1"/>
</dbReference>
<feature type="compositionally biased region" description="Polar residues" evidence="7">
    <location>
        <begin position="301"/>
        <end position="315"/>
    </location>
</feature>
<evidence type="ECO:0000256" key="6">
    <source>
        <dbReference type="RuleBase" id="RU003943"/>
    </source>
</evidence>
<dbReference type="Proteomes" id="UP001501295">
    <property type="component" value="Unassembled WGS sequence"/>
</dbReference>
<dbReference type="Gene3D" id="1.10.3470.10">
    <property type="entry name" value="ABC transporter involved in vitamin B12 uptake, BtuC"/>
    <property type="match status" value="1"/>
</dbReference>
<evidence type="ECO:0000256" key="7">
    <source>
        <dbReference type="SAM" id="MobiDB-lite"/>
    </source>
</evidence>
<dbReference type="InterPro" id="IPR001626">
    <property type="entry name" value="ABC_TroCD"/>
</dbReference>
<dbReference type="Pfam" id="PF00950">
    <property type="entry name" value="ABC-3"/>
    <property type="match status" value="1"/>
</dbReference>
<comment type="subcellular location">
    <subcellularLocation>
        <location evidence="6">Cell membrane</location>
        <topology evidence="6">Multi-pass membrane protein</topology>
    </subcellularLocation>
    <subcellularLocation>
        <location evidence="1">Membrane</location>
        <topology evidence="1">Multi-pass membrane protein</topology>
    </subcellularLocation>
</comment>
<keyword evidence="5 8" id="KW-0472">Membrane</keyword>
<feature type="transmembrane region" description="Helical" evidence="8">
    <location>
        <begin position="35"/>
        <end position="53"/>
    </location>
</feature>
<feature type="transmembrane region" description="Helical" evidence="8">
    <location>
        <begin position="73"/>
        <end position="98"/>
    </location>
</feature>
<comment type="similarity">
    <text evidence="2 6">Belongs to the ABC-3 integral membrane protein family.</text>
</comment>
<protein>
    <submittedName>
        <fullName evidence="9">Metal ABC transporter permease</fullName>
    </submittedName>
</protein>
<feature type="transmembrane region" description="Helical" evidence="8">
    <location>
        <begin position="264"/>
        <end position="283"/>
    </location>
</feature>
<dbReference type="PANTHER" id="PTHR30477">
    <property type="entry name" value="ABC-TRANSPORTER METAL-BINDING PROTEIN"/>
    <property type="match status" value="1"/>
</dbReference>
<evidence type="ECO:0000313" key="10">
    <source>
        <dbReference type="Proteomes" id="UP001501295"/>
    </source>
</evidence>
<accession>A0ABP8WAW1</accession>
<evidence type="ECO:0000256" key="8">
    <source>
        <dbReference type="SAM" id="Phobius"/>
    </source>
</evidence>
<feature type="region of interest" description="Disordered" evidence="7">
    <location>
        <begin position="290"/>
        <end position="321"/>
    </location>
</feature>
<feature type="transmembrane region" description="Helical" evidence="8">
    <location>
        <begin position="182"/>
        <end position="203"/>
    </location>
</feature>
<feature type="transmembrane region" description="Helical" evidence="8">
    <location>
        <begin position="236"/>
        <end position="258"/>
    </location>
</feature>
<name>A0ABP8WAW1_9MICO</name>
<evidence type="ECO:0000256" key="5">
    <source>
        <dbReference type="ARBA" id="ARBA00023136"/>
    </source>
</evidence>
<dbReference type="PANTHER" id="PTHR30477:SF0">
    <property type="entry name" value="METAL TRANSPORT SYSTEM MEMBRANE PROTEIN TM_0125-RELATED"/>
    <property type="match status" value="1"/>
</dbReference>
<evidence type="ECO:0000256" key="2">
    <source>
        <dbReference type="ARBA" id="ARBA00008034"/>
    </source>
</evidence>
<dbReference type="EMBL" id="BAABLM010000011">
    <property type="protein sequence ID" value="GAA4685713.1"/>
    <property type="molecule type" value="Genomic_DNA"/>
</dbReference>
<evidence type="ECO:0000256" key="1">
    <source>
        <dbReference type="ARBA" id="ARBA00004141"/>
    </source>
</evidence>
<organism evidence="9 10">
    <name type="scientific">Frondihabitans cladoniiphilus</name>
    <dbReference type="NCBI Taxonomy" id="715785"/>
    <lineage>
        <taxon>Bacteria</taxon>
        <taxon>Bacillati</taxon>
        <taxon>Actinomycetota</taxon>
        <taxon>Actinomycetes</taxon>
        <taxon>Micrococcales</taxon>
        <taxon>Microbacteriaceae</taxon>
        <taxon>Frondihabitans</taxon>
    </lineage>
</organism>
<sequence length="321" mass="33048">MILLASSLTDVGQVLSHVLSFQNFGELVVLVRNSLIAGALLGIVGGLIGPFVITRNLPFAVHGISELSFAGASIALLIGVNVVTGSLIGSVLAALIIGMLGNRARERNSIIAVLMPFGLGLGILALALYQGRSANKFGLLTGQIVSVDNPQLGWLLAISLVVIVTLLVVWRPLTFASIDPDVAAAAGIPVRTLSIVFMLALGLSVAVSVQIVGALLVLSLLVTPAAAALRLTVNPVVVPLLSMLFAVVSVVGGILLALGGGLPISPYVTTISFAIWLVCRLVGGRREKRGSRTRGRLLPPTGSTRQVSAVSSAPTKTEVAP</sequence>
<dbReference type="SUPFAM" id="SSF81345">
    <property type="entry name" value="ABC transporter involved in vitamin B12 uptake, BtuC"/>
    <property type="match status" value="1"/>
</dbReference>
<keyword evidence="10" id="KW-1185">Reference proteome</keyword>
<proteinExistence type="inferred from homology"/>
<gene>
    <name evidence="9" type="ORF">GCM10025780_35190</name>
</gene>
<keyword evidence="4 8" id="KW-1133">Transmembrane helix</keyword>
<reference evidence="10" key="1">
    <citation type="journal article" date="2019" name="Int. J. Syst. Evol. Microbiol.">
        <title>The Global Catalogue of Microorganisms (GCM) 10K type strain sequencing project: providing services to taxonomists for standard genome sequencing and annotation.</title>
        <authorList>
            <consortium name="The Broad Institute Genomics Platform"/>
            <consortium name="The Broad Institute Genome Sequencing Center for Infectious Disease"/>
            <person name="Wu L."/>
            <person name="Ma J."/>
        </authorList>
    </citation>
    <scope>NUCLEOTIDE SEQUENCE [LARGE SCALE GENOMIC DNA]</scope>
    <source>
        <strain evidence="10">JCM 18956</strain>
    </source>
</reference>
<keyword evidence="6" id="KW-0813">Transport</keyword>
<feature type="transmembrane region" description="Helical" evidence="8">
    <location>
        <begin position="209"/>
        <end position="229"/>
    </location>
</feature>
<dbReference type="InterPro" id="IPR037294">
    <property type="entry name" value="ABC_BtuC-like"/>
</dbReference>
<evidence type="ECO:0000256" key="4">
    <source>
        <dbReference type="ARBA" id="ARBA00022989"/>
    </source>
</evidence>
<keyword evidence="3 6" id="KW-0812">Transmembrane</keyword>
<feature type="transmembrane region" description="Helical" evidence="8">
    <location>
        <begin position="110"/>
        <end position="131"/>
    </location>
</feature>
<evidence type="ECO:0000313" key="9">
    <source>
        <dbReference type="EMBL" id="GAA4685713.1"/>
    </source>
</evidence>
<comment type="caution">
    <text evidence="9">The sequence shown here is derived from an EMBL/GenBank/DDBJ whole genome shotgun (WGS) entry which is preliminary data.</text>
</comment>